<comment type="cofactor">
    <cofactor evidence="1 8">
        <name>pyridoxal 5'-phosphate</name>
        <dbReference type="ChEBI" id="CHEBI:597326"/>
    </cofactor>
</comment>
<dbReference type="EMBL" id="NIBG01000002">
    <property type="protein sequence ID" value="PAB60839.1"/>
    <property type="molecule type" value="Genomic_DNA"/>
</dbReference>
<evidence type="ECO:0000256" key="5">
    <source>
        <dbReference type="ARBA" id="ARBA00048780"/>
    </source>
</evidence>
<accession>A0A267MMM9</accession>
<dbReference type="Gene3D" id="3.40.640.10">
    <property type="entry name" value="Type I PLP-dependent aspartate aminotransferase-like (Major domain)"/>
    <property type="match status" value="1"/>
</dbReference>
<protein>
    <recommendedName>
        <fullName evidence="3">homocysteine desulfhydrase</fullName>
        <ecNumber evidence="3">4.4.1.2</ecNumber>
    </recommendedName>
    <alternativeName>
        <fullName evidence="4">Homocysteine desulfhydrase</fullName>
    </alternativeName>
</protein>
<dbReference type="OrthoDB" id="9780685at2"/>
<organism evidence="9 10">
    <name type="scientific">Anaeromicrobium sediminis</name>
    <dbReference type="NCBI Taxonomy" id="1478221"/>
    <lineage>
        <taxon>Bacteria</taxon>
        <taxon>Bacillati</taxon>
        <taxon>Bacillota</taxon>
        <taxon>Clostridia</taxon>
        <taxon>Peptostreptococcales</taxon>
        <taxon>Thermotaleaceae</taxon>
        <taxon>Anaeromicrobium</taxon>
    </lineage>
</organism>
<dbReference type="InterPro" id="IPR015422">
    <property type="entry name" value="PyrdxlP-dep_Trfase_small"/>
</dbReference>
<dbReference type="Pfam" id="PF01053">
    <property type="entry name" value="Cys_Met_Meta_PP"/>
    <property type="match status" value="1"/>
</dbReference>
<sequence length="386" mass="42887">MINHFGEERFEHGGAVVPPIYQNTLFTFENWDHIDKAFSDPINNNIYTRGNNPSVTIAEKKLAKLAGGERAKLFSSGMAAISAAIMYCVKSGDHIITLKNLYGPSLNFINEYLKNKWNVGVTLINGEDVEEIEKAIRPNTTLIYLESPSSAVFTIQDLSKISEIARANGIKTIVDNSWATPLFQKTLLMGIDMEVHSCSKYIGGHSDVVAGVVIGKKDHIESIALNEYLLFGGKLAPFEGWLLTRSLRTLSMRMDRHQSNGMMVAKFLESHPKVKTVRYPGLESHPQHKLAKSQMKGFTGLMSFELHTEDLDKIKGFVNVLNYFKIGVSWGGHESLIYAPAISYLREMTSEAFKETGLSLGVIRISVGLEDSKDLIDDLANALSKI</sequence>
<dbReference type="Proteomes" id="UP000216024">
    <property type="component" value="Unassembled WGS sequence"/>
</dbReference>
<comment type="catalytic activity">
    <reaction evidence="5">
        <text>L-homocysteine + H2O = 2-oxobutanoate + hydrogen sulfide + NH4(+) + H(+)</text>
        <dbReference type="Rhea" id="RHEA:14501"/>
        <dbReference type="ChEBI" id="CHEBI:15377"/>
        <dbReference type="ChEBI" id="CHEBI:15378"/>
        <dbReference type="ChEBI" id="CHEBI:16763"/>
        <dbReference type="ChEBI" id="CHEBI:28938"/>
        <dbReference type="ChEBI" id="CHEBI:29919"/>
        <dbReference type="ChEBI" id="CHEBI:58199"/>
        <dbReference type="EC" id="4.4.1.2"/>
    </reaction>
    <physiologicalReaction direction="left-to-right" evidence="5">
        <dbReference type="Rhea" id="RHEA:14502"/>
    </physiologicalReaction>
</comment>
<evidence type="ECO:0000256" key="1">
    <source>
        <dbReference type="ARBA" id="ARBA00001933"/>
    </source>
</evidence>
<name>A0A267MMM9_9FIRM</name>
<evidence type="ECO:0000256" key="2">
    <source>
        <dbReference type="ARBA" id="ARBA00022898"/>
    </source>
</evidence>
<dbReference type="InterPro" id="IPR015424">
    <property type="entry name" value="PyrdxlP-dep_Trfase"/>
</dbReference>
<evidence type="ECO:0000256" key="7">
    <source>
        <dbReference type="PIRSR" id="PIRSR001434-2"/>
    </source>
</evidence>
<dbReference type="SUPFAM" id="SSF53383">
    <property type="entry name" value="PLP-dependent transferases"/>
    <property type="match status" value="1"/>
</dbReference>
<evidence type="ECO:0000256" key="6">
    <source>
        <dbReference type="ARBA" id="ARBA00052699"/>
    </source>
</evidence>
<gene>
    <name evidence="9" type="ORF">CCE28_03890</name>
</gene>
<dbReference type="GO" id="GO:0030170">
    <property type="term" value="F:pyridoxal phosphate binding"/>
    <property type="evidence" value="ECO:0007669"/>
    <property type="project" value="InterPro"/>
</dbReference>
<proteinExistence type="inferred from homology"/>
<dbReference type="EC" id="4.4.1.2" evidence="3"/>
<dbReference type="FunFam" id="3.40.640.10:FF:000046">
    <property type="entry name" value="Cystathionine gamma-lyase"/>
    <property type="match status" value="1"/>
</dbReference>
<reference evidence="9 10" key="1">
    <citation type="submission" date="2017-06" db="EMBL/GenBank/DDBJ databases">
        <title>Draft genome sequence of anaerobic fermentative bacterium Anaeromicrobium sediminis DY2726D isolated from West Pacific Ocean sediments.</title>
        <authorList>
            <person name="Zeng X."/>
        </authorList>
    </citation>
    <scope>NUCLEOTIDE SEQUENCE [LARGE SCALE GENOMIC DNA]</scope>
    <source>
        <strain evidence="9 10">DY2726D</strain>
    </source>
</reference>
<dbReference type="InterPro" id="IPR000277">
    <property type="entry name" value="Cys/Met-Metab_PyrdxlP-dep_enz"/>
</dbReference>
<comment type="caution">
    <text evidence="9">The sequence shown here is derived from an EMBL/GenBank/DDBJ whole genome shotgun (WGS) entry which is preliminary data.</text>
</comment>
<dbReference type="GO" id="GO:0005737">
    <property type="term" value="C:cytoplasm"/>
    <property type="evidence" value="ECO:0007669"/>
    <property type="project" value="TreeGrafter"/>
</dbReference>
<dbReference type="PANTHER" id="PTHR11808:SF80">
    <property type="entry name" value="CYSTATHIONINE GAMMA-LYASE"/>
    <property type="match status" value="1"/>
</dbReference>
<dbReference type="AlphaFoldDB" id="A0A267MMM9"/>
<dbReference type="CDD" id="cd00614">
    <property type="entry name" value="CGS_like"/>
    <property type="match status" value="1"/>
</dbReference>
<evidence type="ECO:0000313" key="9">
    <source>
        <dbReference type="EMBL" id="PAB60839.1"/>
    </source>
</evidence>
<dbReference type="PANTHER" id="PTHR11808">
    <property type="entry name" value="TRANS-SULFURATION ENZYME FAMILY MEMBER"/>
    <property type="match status" value="1"/>
</dbReference>
<keyword evidence="10" id="KW-1185">Reference proteome</keyword>
<dbReference type="GO" id="GO:0019346">
    <property type="term" value="P:transsulfuration"/>
    <property type="evidence" value="ECO:0007669"/>
    <property type="project" value="InterPro"/>
</dbReference>
<comment type="similarity">
    <text evidence="8">Belongs to the trans-sulfuration enzymes family.</text>
</comment>
<feature type="modified residue" description="N6-(pyridoxal phosphate)lysine" evidence="7">
    <location>
        <position position="200"/>
    </location>
</feature>
<dbReference type="GO" id="GO:0018826">
    <property type="term" value="F:methionine gamma-lyase activity"/>
    <property type="evidence" value="ECO:0007669"/>
    <property type="project" value="UniProtKB-EC"/>
</dbReference>
<dbReference type="GO" id="GO:0047982">
    <property type="term" value="F:homocysteine desulfhydrase activity"/>
    <property type="evidence" value="ECO:0007669"/>
    <property type="project" value="UniProtKB-EC"/>
</dbReference>
<keyword evidence="9" id="KW-0456">Lyase</keyword>
<evidence type="ECO:0000256" key="8">
    <source>
        <dbReference type="RuleBase" id="RU362118"/>
    </source>
</evidence>
<evidence type="ECO:0000256" key="3">
    <source>
        <dbReference type="ARBA" id="ARBA00047175"/>
    </source>
</evidence>
<comment type="catalytic activity">
    <reaction evidence="6">
        <text>L-methionine + H2O = methanethiol + 2-oxobutanoate + NH4(+)</text>
        <dbReference type="Rhea" id="RHEA:23800"/>
        <dbReference type="ChEBI" id="CHEBI:15377"/>
        <dbReference type="ChEBI" id="CHEBI:16007"/>
        <dbReference type="ChEBI" id="CHEBI:16763"/>
        <dbReference type="ChEBI" id="CHEBI:28938"/>
        <dbReference type="ChEBI" id="CHEBI:57844"/>
        <dbReference type="EC" id="4.4.1.11"/>
    </reaction>
    <physiologicalReaction direction="left-to-right" evidence="6">
        <dbReference type="Rhea" id="RHEA:23801"/>
    </physiologicalReaction>
</comment>
<dbReference type="Gene3D" id="3.90.1150.10">
    <property type="entry name" value="Aspartate Aminotransferase, domain 1"/>
    <property type="match status" value="1"/>
</dbReference>
<evidence type="ECO:0000256" key="4">
    <source>
        <dbReference type="ARBA" id="ARBA00047199"/>
    </source>
</evidence>
<dbReference type="InterPro" id="IPR015421">
    <property type="entry name" value="PyrdxlP-dep_Trfase_major"/>
</dbReference>
<evidence type="ECO:0000313" key="10">
    <source>
        <dbReference type="Proteomes" id="UP000216024"/>
    </source>
</evidence>
<dbReference type="PIRSF" id="PIRSF001434">
    <property type="entry name" value="CGS"/>
    <property type="match status" value="1"/>
</dbReference>
<keyword evidence="2 7" id="KW-0663">Pyridoxal phosphate</keyword>